<dbReference type="Gene3D" id="3.40.50.300">
    <property type="entry name" value="P-loop containing nucleotide triphosphate hydrolases"/>
    <property type="match status" value="2"/>
</dbReference>
<dbReference type="InterPro" id="IPR004484">
    <property type="entry name" value="CbiA/CobB_synth"/>
</dbReference>
<evidence type="ECO:0000256" key="6">
    <source>
        <dbReference type="ARBA" id="ARBA00022962"/>
    </source>
</evidence>
<dbReference type="HAMAP" id="MF_00027">
    <property type="entry name" value="CobB_CbiA"/>
    <property type="match status" value="1"/>
</dbReference>
<reference evidence="10 11" key="1">
    <citation type="journal article" date="2020" name="New Microbes New Infect">
        <title>Sellimonas caecigallum sp. nov., description and genome sequence of a new member of the Sellimonas genus isolated from the cecum of feral chicken.</title>
        <authorList>
            <person name="Wongkuna S."/>
            <person name="Ghimire S."/>
            <person name="Antony L."/>
            <person name="Chankhamhaengdecha S."/>
            <person name="Janvilisri T."/>
            <person name="Scaria J."/>
        </authorList>
    </citation>
    <scope>NUCLEOTIDE SEQUENCE [LARGE SCALE GENOMIC DNA]</scope>
    <source>
        <strain evidence="10 11">SW451</strain>
    </source>
</reference>
<evidence type="ECO:0000256" key="5">
    <source>
        <dbReference type="ARBA" id="ARBA00022842"/>
    </source>
</evidence>
<sequence>MRGIMIAAVKSGSGKTTVTCALLEALKQRGCRPASFKCGPDYIDPMFHKTVIDVPSCNLDSFFCGEELLREIYSQRMTDNGIGVVEGVMGLFDGLGGVHEEGSAYHVASILQLPILLVVDAHGMGRSILPLLAGFLKYDRENRIKGVILNRTSRNFCERIAPVIEAELSLPVFGFLPNKSELKLESRHLGLKLPEEVKDIKKQICASAHTLEECVAVDRIIEMSDLAGSIPCSDDSLSKYVSPVLSQSPIRIGIALDEAFCFYYEENLNLLKKLGAKLIPFSPLHDYVLPEQLDGLLLGGGYPELHAKRLEENVAMRSSIRQAIQSGMPSVAECGGFLYLHAALENDKGETYEMCNVLPGKCFYAGKLVRFGYIELAEKQPVFLSKGSVIKGHEFHYYDSETNGLDCTARKPASGVSFDCIHQGQCHFWGFPHLYYPSSPDFAVHFLEEARRFGRRKE</sequence>
<dbReference type="Proteomes" id="UP000779049">
    <property type="component" value="Unassembled WGS sequence"/>
</dbReference>
<dbReference type="InterPro" id="IPR029062">
    <property type="entry name" value="Class_I_gatase-like"/>
</dbReference>
<evidence type="ECO:0000259" key="9">
    <source>
        <dbReference type="Pfam" id="PF07685"/>
    </source>
</evidence>
<evidence type="ECO:0000313" key="10">
    <source>
        <dbReference type="EMBL" id="MBY0759068.1"/>
    </source>
</evidence>
<dbReference type="Gene3D" id="3.40.50.880">
    <property type="match status" value="1"/>
</dbReference>
<dbReference type="InterPro" id="IPR027417">
    <property type="entry name" value="P-loop_NTPase"/>
</dbReference>
<keyword evidence="5 7" id="KW-0460">Magnesium</keyword>
<dbReference type="Pfam" id="PF07685">
    <property type="entry name" value="GATase_3"/>
    <property type="match status" value="1"/>
</dbReference>
<dbReference type="PANTHER" id="PTHR43873">
    <property type="entry name" value="COBYRINATE A,C-DIAMIDE SYNTHASE"/>
    <property type="match status" value="1"/>
</dbReference>
<comment type="cofactor">
    <cofactor evidence="1 7">
        <name>Mg(2+)</name>
        <dbReference type="ChEBI" id="CHEBI:18420"/>
    </cofactor>
</comment>
<dbReference type="CDD" id="cd05388">
    <property type="entry name" value="CobB_N"/>
    <property type="match status" value="1"/>
</dbReference>
<accession>A0ABS7L7J7</accession>
<protein>
    <recommendedName>
        <fullName evidence="7">Cobyrinate a,c-diamide synthase</fullName>
        <ecNumber evidence="7">6.3.5.11</ecNumber>
    </recommendedName>
    <alternativeName>
        <fullName evidence="7">Cobyrinic acid a,c-diamide synthetase</fullName>
    </alternativeName>
</protein>
<dbReference type="EC" id="6.3.5.11" evidence="7"/>
<dbReference type="InterPro" id="IPR002586">
    <property type="entry name" value="CobQ/CobB/MinD/ParA_Nub-bd_dom"/>
</dbReference>
<dbReference type="NCBIfam" id="TIGR00379">
    <property type="entry name" value="cobB"/>
    <property type="match status" value="1"/>
</dbReference>
<keyword evidence="11" id="KW-1185">Reference proteome</keyword>
<comment type="pathway">
    <text evidence="7">Cofactor biosynthesis; adenosylcobalamin biosynthesis; cob(II)yrinate a,c-diamide from sirohydrochlorin (anaerobic route): step 10/10.</text>
</comment>
<dbReference type="InterPro" id="IPR011698">
    <property type="entry name" value="GATase_3"/>
</dbReference>
<evidence type="ECO:0000256" key="7">
    <source>
        <dbReference type="HAMAP-Rule" id="MF_00027"/>
    </source>
</evidence>
<evidence type="ECO:0000256" key="4">
    <source>
        <dbReference type="ARBA" id="ARBA00022840"/>
    </source>
</evidence>
<proteinExistence type="inferred from homology"/>
<comment type="function">
    <text evidence="7">Catalyzes the ATP-dependent amidation of the two carboxylate groups at positions a and c of cobyrinate, using either L-glutamine or ammonia as the nitrogen source.</text>
</comment>
<comment type="similarity">
    <text evidence="7">Belongs to the CobB/CbiA family.</text>
</comment>
<dbReference type="PANTHER" id="PTHR43873:SF1">
    <property type="entry name" value="COBYRINATE A,C-DIAMIDE SYNTHASE"/>
    <property type="match status" value="1"/>
</dbReference>
<keyword evidence="7" id="KW-0169">Cobalamin biosynthesis</keyword>
<keyword evidence="6 7" id="KW-0315">Glutamine amidotransferase</keyword>
<comment type="caution">
    <text evidence="10">The sequence shown here is derived from an EMBL/GenBank/DDBJ whole genome shotgun (WGS) entry which is preliminary data.</text>
</comment>
<evidence type="ECO:0000256" key="3">
    <source>
        <dbReference type="ARBA" id="ARBA00022741"/>
    </source>
</evidence>
<keyword evidence="2 7" id="KW-0436">Ligase</keyword>
<dbReference type="Pfam" id="PF01656">
    <property type="entry name" value="CbiA"/>
    <property type="match status" value="1"/>
</dbReference>
<comment type="miscellaneous">
    <text evidence="7">The a and c carboxylates of cobyrinate are activated for nucleophilic attack via formation of a phosphorylated intermediate by ATP. CbiA catalyzes first the amidation of the c-carboxylate, and then that of the a-carboxylate.</text>
</comment>
<feature type="active site" description="Nucleophile" evidence="7">
    <location>
        <position position="334"/>
    </location>
</feature>
<feature type="domain" description="CobB/CobQ-like glutamine amidotransferase" evidence="9">
    <location>
        <begin position="251"/>
        <end position="400"/>
    </location>
</feature>
<feature type="domain" description="CobQ/CobB/MinD/ParA nucleotide binding" evidence="8">
    <location>
        <begin position="4"/>
        <end position="189"/>
    </location>
</feature>
<keyword evidence="4 7" id="KW-0067">ATP-binding</keyword>
<comment type="catalytic activity">
    <reaction evidence="7">
        <text>cob(II)yrinate + 2 L-glutamine + 2 ATP + 2 H2O = cob(II)yrinate a,c diamide + 2 L-glutamate + 2 ADP + 2 phosphate + 2 H(+)</text>
        <dbReference type="Rhea" id="RHEA:26289"/>
        <dbReference type="ChEBI" id="CHEBI:15377"/>
        <dbReference type="ChEBI" id="CHEBI:15378"/>
        <dbReference type="ChEBI" id="CHEBI:29985"/>
        <dbReference type="ChEBI" id="CHEBI:30616"/>
        <dbReference type="ChEBI" id="CHEBI:43474"/>
        <dbReference type="ChEBI" id="CHEBI:58359"/>
        <dbReference type="ChEBI" id="CHEBI:58537"/>
        <dbReference type="ChEBI" id="CHEBI:58894"/>
        <dbReference type="ChEBI" id="CHEBI:456216"/>
        <dbReference type="EC" id="6.3.5.11"/>
    </reaction>
</comment>
<dbReference type="PROSITE" id="PS51274">
    <property type="entry name" value="GATASE_COBBQ"/>
    <property type="match status" value="1"/>
</dbReference>
<evidence type="ECO:0000256" key="2">
    <source>
        <dbReference type="ARBA" id="ARBA00022598"/>
    </source>
</evidence>
<dbReference type="SUPFAM" id="SSF52317">
    <property type="entry name" value="Class I glutamine amidotransferase-like"/>
    <property type="match status" value="1"/>
</dbReference>
<gene>
    <name evidence="7" type="primary">cbiA</name>
    <name evidence="10" type="ORF">FLB61_08205</name>
</gene>
<feature type="site" description="Increases nucleophilicity of active site Cys" evidence="7">
    <location>
        <position position="433"/>
    </location>
</feature>
<keyword evidence="3 7" id="KW-0547">Nucleotide-binding</keyword>
<name>A0ABS7L7J7_9FIRM</name>
<dbReference type="NCBIfam" id="NF002204">
    <property type="entry name" value="PRK01077.1"/>
    <property type="match status" value="1"/>
</dbReference>
<evidence type="ECO:0000313" key="11">
    <source>
        <dbReference type="Proteomes" id="UP000779049"/>
    </source>
</evidence>
<evidence type="ECO:0000256" key="1">
    <source>
        <dbReference type="ARBA" id="ARBA00001946"/>
    </source>
</evidence>
<organism evidence="10 11">
    <name type="scientific">Sellimonas caecigallum</name>
    <dbReference type="NCBI Taxonomy" id="2592333"/>
    <lineage>
        <taxon>Bacteria</taxon>
        <taxon>Bacillati</taxon>
        <taxon>Bacillota</taxon>
        <taxon>Clostridia</taxon>
        <taxon>Lachnospirales</taxon>
        <taxon>Lachnospiraceae</taxon>
        <taxon>Sellimonas</taxon>
    </lineage>
</organism>
<evidence type="ECO:0000259" key="8">
    <source>
        <dbReference type="Pfam" id="PF01656"/>
    </source>
</evidence>
<dbReference type="SUPFAM" id="SSF52540">
    <property type="entry name" value="P-loop containing nucleoside triphosphate hydrolases"/>
    <property type="match status" value="1"/>
</dbReference>
<comment type="domain">
    <text evidence="7">Comprises of two domains. The C-terminal domain contains the binding site for glutamine and catalyzes the hydrolysis of this substrate to glutamate and ammonia. The N-terminal domain is anticipated to bind ATP and cobyrinate and catalyzes the ultimate synthesis of the diamide product. The ammonia produced via the glutaminase domain is probably translocated to the adjacent domain via a molecular tunnel, where it reacts with an activated intermediate.</text>
</comment>
<dbReference type="EMBL" id="VIRV01000010">
    <property type="protein sequence ID" value="MBY0759068.1"/>
    <property type="molecule type" value="Genomic_DNA"/>
</dbReference>